<dbReference type="GO" id="GO:0016787">
    <property type="term" value="F:hydrolase activity"/>
    <property type="evidence" value="ECO:0007669"/>
    <property type="project" value="UniProtKB-KW"/>
</dbReference>
<dbReference type="SUPFAM" id="SSF56219">
    <property type="entry name" value="DNase I-like"/>
    <property type="match status" value="1"/>
</dbReference>
<feature type="domain" description="Endonuclease/exonuclease/phosphatase" evidence="2">
    <location>
        <begin position="51"/>
        <end position="284"/>
    </location>
</feature>
<accession>I1D3R6</accession>
<keyword evidence="1" id="KW-0732">Signal</keyword>
<sequence>MLTQRVVSDPFRVRRFASPLGVIAAVVALLLTTLPTPASAATASAAVLRVMSYNIHTGIGVDGRLDLGRTAATIRAARADVVALQEVDVYWADRSDYADQVAELARLTGMSAYFAPIYDLDPEPGHTKRRRYGVAVLSRHPILSATNHEITRWSTVDPDAEPRPAPGFAEVVVSVRGTLVHIYNTHLDFRPDPTVRRQQVEETVDVLRRDPPGARQVLFGDFNAEPDAPELAPLFTYARDAWGARDGGLTFPADEPVKRIDYVTVAGPVRVLNASVPAATASDHRPVVATLLLR</sequence>
<dbReference type="Proteomes" id="UP000005087">
    <property type="component" value="Chromosome"/>
</dbReference>
<dbReference type="eggNOG" id="COG3568">
    <property type="taxonomic scope" value="Bacteria"/>
</dbReference>
<name>I1D3R6_9PSEU</name>
<dbReference type="AlphaFoldDB" id="I1D3R6"/>
<dbReference type="PANTHER" id="PTHR14859">
    <property type="entry name" value="CALCOFLUOR WHITE HYPERSENSITIVE PROTEIN PRECURSOR"/>
    <property type="match status" value="1"/>
</dbReference>
<dbReference type="EMBL" id="CM001484">
    <property type="protein sequence ID" value="EIE99590.1"/>
    <property type="molecule type" value="Genomic_DNA"/>
</dbReference>
<evidence type="ECO:0000259" key="2">
    <source>
        <dbReference type="Pfam" id="PF03372"/>
    </source>
</evidence>
<dbReference type="Gene3D" id="3.60.10.10">
    <property type="entry name" value="Endonuclease/exonuclease/phosphatase"/>
    <property type="match status" value="1"/>
</dbReference>
<dbReference type="InterPro" id="IPR005135">
    <property type="entry name" value="Endo/exonuclease/phosphatase"/>
</dbReference>
<evidence type="ECO:0000313" key="3">
    <source>
        <dbReference type="EMBL" id="EIE99590.1"/>
    </source>
</evidence>
<dbReference type="GO" id="GO:0006506">
    <property type="term" value="P:GPI anchor biosynthetic process"/>
    <property type="evidence" value="ECO:0007669"/>
    <property type="project" value="TreeGrafter"/>
</dbReference>
<proteinExistence type="predicted"/>
<dbReference type="Pfam" id="PF03372">
    <property type="entry name" value="Exo_endo_phos"/>
    <property type="match status" value="1"/>
</dbReference>
<feature type="chain" id="PRO_5003638526" evidence="1">
    <location>
        <begin position="41"/>
        <end position="294"/>
    </location>
</feature>
<organism evidence="3 4">
    <name type="scientific">Saccharomonospora glauca K62</name>
    <dbReference type="NCBI Taxonomy" id="928724"/>
    <lineage>
        <taxon>Bacteria</taxon>
        <taxon>Bacillati</taxon>
        <taxon>Actinomycetota</taxon>
        <taxon>Actinomycetes</taxon>
        <taxon>Pseudonocardiales</taxon>
        <taxon>Pseudonocardiaceae</taxon>
        <taxon>Saccharomonospora</taxon>
    </lineage>
</organism>
<dbReference type="RefSeq" id="WP_005465246.1">
    <property type="nucleotide sequence ID" value="NZ_CM001484.1"/>
</dbReference>
<keyword evidence="3" id="KW-0378">Hydrolase</keyword>
<dbReference type="InterPro" id="IPR036691">
    <property type="entry name" value="Endo/exonu/phosph_ase_sf"/>
</dbReference>
<gene>
    <name evidence="3" type="ORF">SacglDRAFT_02704</name>
</gene>
<evidence type="ECO:0000256" key="1">
    <source>
        <dbReference type="SAM" id="SignalP"/>
    </source>
</evidence>
<dbReference type="GO" id="GO:0016020">
    <property type="term" value="C:membrane"/>
    <property type="evidence" value="ECO:0007669"/>
    <property type="project" value="GOC"/>
</dbReference>
<feature type="signal peptide" evidence="1">
    <location>
        <begin position="1"/>
        <end position="40"/>
    </location>
</feature>
<reference evidence="4" key="2">
    <citation type="submission" date="2012-01" db="EMBL/GenBank/DDBJ databases">
        <title>Noncontiguous Finished sequence of chromosome of Saccharomonospora glauca K62.</title>
        <authorList>
            <consortium name="US DOE Joint Genome Institute"/>
            <person name="Lucas S."/>
            <person name="Han J."/>
            <person name="Lapidus A."/>
            <person name="Cheng J.-F."/>
            <person name="Goodwin L."/>
            <person name="Pitluck S."/>
            <person name="Peters L."/>
            <person name="Mikhailova N."/>
            <person name="Held B."/>
            <person name="Detter J.C."/>
            <person name="Han C."/>
            <person name="Tapia R."/>
            <person name="Land M."/>
            <person name="Hauser L."/>
            <person name="Kyrpides N."/>
            <person name="Ivanova N."/>
            <person name="Pagani I."/>
            <person name="Brambilla E.-M."/>
            <person name="Klenk H.-P."/>
            <person name="Woyke T."/>
        </authorList>
    </citation>
    <scope>NUCLEOTIDE SEQUENCE [LARGE SCALE GENOMIC DNA]</scope>
    <source>
        <strain evidence="4">K62</strain>
    </source>
</reference>
<dbReference type="HOGENOM" id="CLU_060500_5_0_11"/>
<keyword evidence="4" id="KW-1185">Reference proteome</keyword>
<dbReference type="STRING" id="928724.SacglDRAFT_02704"/>
<protein>
    <submittedName>
        <fullName evidence="3">Metal-dependent hydrolase</fullName>
    </submittedName>
</protein>
<dbReference type="InterPro" id="IPR051916">
    <property type="entry name" value="GPI-anchor_lipid_remodeler"/>
</dbReference>
<evidence type="ECO:0000313" key="4">
    <source>
        <dbReference type="Proteomes" id="UP000005087"/>
    </source>
</evidence>
<reference evidence="3 4" key="1">
    <citation type="submission" date="2011-09" db="EMBL/GenBank/DDBJ databases">
        <authorList>
            <consortium name="US DOE Joint Genome Institute (JGI-PGF)"/>
            <person name="Lucas S."/>
            <person name="Han J."/>
            <person name="Lapidus A."/>
            <person name="Cheng J.-F."/>
            <person name="Goodwin L."/>
            <person name="Pitluck S."/>
            <person name="Peters L."/>
            <person name="Land M.L."/>
            <person name="Hauser L."/>
            <person name="Brambilla E."/>
            <person name="Klenk H.-P."/>
            <person name="Woyke T.J."/>
        </authorList>
    </citation>
    <scope>NUCLEOTIDE SEQUENCE [LARGE SCALE GENOMIC DNA]</scope>
    <source>
        <strain evidence="3 4">K62</strain>
    </source>
</reference>
<dbReference type="PANTHER" id="PTHR14859:SF15">
    <property type="entry name" value="ENDONUCLEASE_EXONUCLEASE_PHOSPHATASE DOMAIN-CONTAINING PROTEIN"/>
    <property type="match status" value="1"/>
</dbReference>